<dbReference type="SUPFAM" id="SSF48208">
    <property type="entry name" value="Six-hairpin glycosidases"/>
    <property type="match status" value="2"/>
</dbReference>
<dbReference type="PANTHER" id="PTHR36845:SF1">
    <property type="entry name" value="HYDROLASE, PUTATIVE (AFU_ORTHOLOGUE AFUA_7G05090)-RELATED"/>
    <property type="match status" value="1"/>
</dbReference>
<protein>
    <submittedName>
        <fullName evidence="4">Uncharacterized protein</fullName>
    </submittedName>
</protein>
<reference evidence="4 5" key="1">
    <citation type="submission" date="2018-01" db="EMBL/GenBank/DDBJ databases">
        <title>Genome sequence of a Cantenovulum-like bacteria.</title>
        <authorList>
            <person name="Tan W.R."/>
            <person name="Lau N.-S."/>
            <person name="Go F."/>
            <person name="Amirul A.-A.A."/>
        </authorList>
    </citation>
    <scope>NUCLEOTIDE SEQUENCE [LARGE SCALE GENOMIC DNA]</scope>
    <source>
        <strain evidence="4 5">CCB-QB4</strain>
    </source>
</reference>
<dbReference type="EMBL" id="CP026604">
    <property type="protein sequence ID" value="AWB65389.1"/>
    <property type="molecule type" value="Genomic_DNA"/>
</dbReference>
<dbReference type="PROSITE" id="PS51257">
    <property type="entry name" value="PROKAR_LIPOPROTEIN"/>
    <property type="match status" value="1"/>
</dbReference>
<accession>A0A2S0VMI7</accession>
<comment type="similarity">
    <text evidence="2">Belongs to the glycosyl hydrolase 88 family.</text>
</comment>
<keyword evidence="5" id="KW-1185">Reference proteome</keyword>
<evidence type="ECO:0000256" key="1">
    <source>
        <dbReference type="ARBA" id="ARBA00022801"/>
    </source>
</evidence>
<evidence type="ECO:0000313" key="4">
    <source>
        <dbReference type="EMBL" id="AWB65389.1"/>
    </source>
</evidence>
<dbReference type="KEGG" id="cate:C2869_02560"/>
<feature type="signal peptide" evidence="3">
    <location>
        <begin position="1"/>
        <end position="19"/>
    </location>
</feature>
<dbReference type="AlphaFoldDB" id="A0A2S0VMI7"/>
<dbReference type="Proteomes" id="UP000244441">
    <property type="component" value="Chromosome"/>
</dbReference>
<dbReference type="InterPro" id="IPR008928">
    <property type="entry name" value="6-hairpin_glycosidase_sf"/>
</dbReference>
<organism evidence="4 5">
    <name type="scientific">Saccharobesus litoralis</name>
    <dbReference type="NCBI Taxonomy" id="2172099"/>
    <lineage>
        <taxon>Bacteria</taxon>
        <taxon>Pseudomonadati</taxon>
        <taxon>Pseudomonadota</taxon>
        <taxon>Gammaproteobacteria</taxon>
        <taxon>Alteromonadales</taxon>
        <taxon>Alteromonadaceae</taxon>
        <taxon>Saccharobesus</taxon>
    </lineage>
</organism>
<dbReference type="Gene3D" id="1.50.10.10">
    <property type="match status" value="2"/>
</dbReference>
<dbReference type="GO" id="GO:0000272">
    <property type="term" value="P:polysaccharide catabolic process"/>
    <property type="evidence" value="ECO:0007669"/>
    <property type="project" value="TreeGrafter"/>
</dbReference>
<dbReference type="RefSeq" id="WP_108601466.1">
    <property type="nucleotide sequence ID" value="NZ_CP026604.1"/>
</dbReference>
<dbReference type="PANTHER" id="PTHR36845">
    <property type="entry name" value="HYDROLASE, PUTATIVE (AFU_ORTHOLOGUE AFUA_7G05090)-RELATED"/>
    <property type="match status" value="1"/>
</dbReference>
<name>A0A2S0VMI7_9ALTE</name>
<sequence>MIKRKIYPAALISSLLVLAGCSKQPEVEEAKPMAKTVTKPVTAPATQSFSFSVTMAQDNLTFAKDQYLKMISHVENKQNLYYRPECKQDPSMLCIPRSQEHGAIFVDKYGKWTNGFFPGVMWKLLSNKDNIQWSSGQEQKLYDSAKYFQQALESDVGRTSTHDLGFLLYDSYGEALHYDELDSKTRQQYSQYLDVGRAALATRFSDEKGLIRSWDWAPHMKLTTIENGEQKVDLYSLSNPWQFPVIIDNMMNLEFLFDSDVERYHEIAFSHAKYTLENHYFYDEADKAQQYPLSYHVFDYGENKPGNWQGLGNVSAWARGQGWSLYGYLTVVEAMAKTKVDLSKYPDFDNHLNRLLGSIEHLLGDEYVPYWDFWAARDNAYEYAENVSPDTAIYSGILELCAKRLEDHITPYKGYKPQRLDASLLSDESLKRLQGKKNWYGEDVIQGDKIVPCGSKPYPANHQKIPRDTSASALFASALYQFAIITKDDAKSQKYADLADKIMLELTNNYRTDRNQTRKDSLGLGFVLAEATGNMGSAGEIDTPIVYGDFYFIEANARKIAYEQRK</sequence>
<dbReference type="GO" id="GO:0052757">
    <property type="term" value="F:chondroitin hydrolase activity"/>
    <property type="evidence" value="ECO:0007669"/>
    <property type="project" value="TreeGrafter"/>
</dbReference>
<dbReference type="InterPro" id="IPR012341">
    <property type="entry name" value="6hp_glycosidase-like_sf"/>
</dbReference>
<evidence type="ECO:0000313" key="5">
    <source>
        <dbReference type="Proteomes" id="UP000244441"/>
    </source>
</evidence>
<keyword evidence="3" id="KW-0732">Signal</keyword>
<evidence type="ECO:0000256" key="2">
    <source>
        <dbReference type="ARBA" id="ARBA00038358"/>
    </source>
</evidence>
<evidence type="ECO:0000256" key="3">
    <source>
        <dbReference type="SAM" id="SignalP"/>
    </source>
</evidence>
<proteinExistence type="inferred from homology"/>
<keyword evidence="1" id="KW-0378">Hydrolase</keyword>
<gene>
    <name evidence="4" type="ORF">C2869_02560</name>
</gene>
<dbReference type="OrthoDB" id="428577at2"/>
<feature type="chain" id="PRO_5015515171" evidence="3">
    <location>
        <begin position="20"/>
        <end position="566"/>
    </location>
</feature>
<dbReference type="InterPro" id="IPR052369">
    <property type="entry name" value="UG_Glycosaminoglycan_Hydrolase"/>
</dbReference>